<evidence type="ECO:0000259" key="6">
    <source>
        <dbReference type="PROSITE" id="PS50113"/>
    </source>
</evidence>
<evidence type="ECO:0000256" key="1">
    <source>
        <dbReference type="ARBA" id="ARBA00000085"/>
    </source>
</evidence>
<dbReference type="InterPro" id="IPR000014">
    <property type="entry name" value="PAS"/>
</dbReference>
<comment type="catalytic activity">
    <reaction evidence="1">
        <text>ATP + protein L-histidine = ADP + protein N-phospho-L-histidine.</text>
        <dbReference type="EC" id="2.7.13.3"/>
    </reaction>
</comment>
<name>A0A5C5Z4X2_9BACT</name>
<evidence type="ECO:0000313" key="7">
    <source>
        <dbReference type="EMBL" id="TWT82294.1"/>
    </source>
</evidence>
<dbReference type="SUPFAM" id="SSF55785">
    <property type="entry name" value="PYP-like sensor domain (PAS domain)"/>
    <property type="match status" value="1"/>
</dbReference>
<protein>
    <recommendedName>
        <fullName evidence="2">histidine kinase</fullName>
        <ecNumber evidence="2">2.7.13.3</ecNumber>
    </recommendedName>
</protein>
<dbReference type="AlphaFoldDB" id="A0A5C5Z4X2"/>
<evidence type="ECO:0000256" key="5">
    <source>
        <dbReference type="ARBA" id="ARBA00022777"/>
    </source>
</evidence>
<dbReference type="RefSeq" id="WP_419194499.1">
    <property type="nucleotide sequence ID" value="NZ_SJPJ01000001.1"/>
</dbReference>
<keyword evidence="4" id="KW-0808">Transferase</keyword>
<dbReference type="Proteomes" id="UP000315010">
    <property type="component" value="Unassembled WGS sequence"/>
</dbReference>
<dbReference type="NCBIfam" id="TIGR00229">
    <property type="entry name" value="sensory_box"/>
    <property type="match status" value="1"/>
</dbReference>
<evidence type="ECO:0000256" key="3">
    <source>
        <dbReference type="ARBA" id="ARBA00022553"/>
    </source>
</evidence>
<evidence type="ECO:0000256" key="2">
    <source>
        <dbReference type="ARBA" id="ARBA00012438"/>
    </source>
</evidence>
<evidence type="ECO:0000256" key="4">
    <source>
        <dbReference type="ARBA" id="ARBA00022679"/>
    </source>
</evidence>
<dbReference type="PANTHER" id="PTHR43304:SF1">
    <property type="entry name" value="PAC DOMAIN-CONTAINING PROTEIN"/>
    <property type="match status" value="1"/>
</dbReference>
<proteinExistence type="predicted"/>
<feature type="domain" description="PAC" evidence="6">
    <location>
        <begin position="35"/>
        <end position="87"/>
    </location>
</feature>
<dbReference type="PANTHER" id="PTHR43304">
    <property type="entry name" value="PHYTOCHROME-LIKE PROTEIN CPH1"/>
    <property type="match status" value="1"/>
</dbReference>
<dbReference type="InterPro" id="IPR035965">
    <property type="entry name" value="PAS-like_dom_sf"/>
</dbReference>
<dbReference type="Gene3D" id="3.30.450.20">
    <property type="entry name" value="PAS domain"/>
    <property type="match status" value="1"/>
</dbReference>
<dbReference type="InterPro" id="IPR001610">
    <property type="entry name" value="PAC"/>
</dbReference>
<keyword evidence="3" id="KW-0597">Phosphoprotein</keyword>
<gene>
    <name evidence="7" type="ORF">CA13_37560</name>
</gene>
<dbReference type="GO" id="GO:0004673">
    <property type="term" value="F:protein histidine kinase activity"/>
    <property type="evidence" value="ECO:0007669"/>
    <property type="project" value="UniProtKB-EC"/>
</dbReference>
<keyword evidence="5" id="KW-0418">Kinase</keyword>
<dbReference type="CDD" id="cd00130">
    <property type="entry name" value="PAS"/>
    <property type="match status" value="1"/>
</dbReference>
<reference evidence="7 8" key="1">
    <citation type="submission" date="2019-02" db="EMBL/GenBank/DDBJ databases">
        <title>Deep-cultivation of Planctomycetes and their phenomic and genomic characterization uncovers novel biology.</title>
        <authorList>
            <person name="Wiegand S."/>
            <person name="Jogler M."/>
            <person name="Boedeker C."/>
            <person name="Pinto D."/>
            <person name="Vollmers J."/>
            <person name="Rivas-Marin E."/>
            <person name="Kohn T."/>
            <person name="Peeters S.H."/>
            <person name="Heuer A."/>
            <person name="Rast P."/>
            <person name="Oberbeckmann S."/>
            <person name="Bunk B."/>
            <person name="Jeske O."/>
            <person name="Meyerdierks A."/>
            <person name="Storesund J.E."/>
            <person name="Kallscheuer N."/>
            <person name="Luecker S."/>
            <person name="Lage O.M."/>
            <person name="Pohl T."/>
            <person name="Merkel B.J."/>
            <person name="Hornburger P."/>
            <person name="Mueller R.-W."/>
            <person name="Bruemmer F."/>
            <person name="Labrenz M."/>
            <person name="Spormann A.M."/>
            <person name="Op Den Camp H."/>
            <person name="Overmann J."/>
            <person name="Amann R."/>
            <person name="Jetten M.S.M."/>
            <person name="Mascher T."/>
            <person name="Medema M.H."/>
            <person name="Devos D.P."/>
            <person name="Kaster A.-K."/>
            <person name="Ovreas L."/>
            <person name="Rohde M."/>
            <person name="Galperin M.Y."/>
            <person name="Jogler C."/>
        </authorList>
    </citation>
    <scope>NUCLEOTIDE SEQUENCE [LARGE SCALE GENOMIC DNA]</scope>
    <source>
        <strain evidence="7 8">CA13</strain>
    </source>
</reference>
<dbReference type="SMART" id="SM00086">
    <property type="entry name" value="PAC"/>
    <property type="match status" value="1"/>
</dbReference>
<dbReference type="PROSITE" id="PS50113">
    <property type="entry name" value="PAC"/>
    <property type="match status" value="1"/>
</dbReference>
<keyword evidence="8" id="KW-1185">Reference proteome</keyword>
<evidence type="ECO:0000313" key="8">
    <source>
        <dbReference type="Proteomes" id="UP000315010"/>
    </source>
</evidence>
<dbReference type="Pfam" id="PF08447">
    <property type="entry name" value="PAS_3"/>
    <property type="match status" value="1"/>
</dbReference>
<dbReference type="InterPro" id="IPR052162">
    <property type="entry name" value="Sensor_kinase/Photoreceptor"/>
</dbReference>
<dbReference type="InterPro" id="IPR013655">
    <property type="entry name" value="PAS_fold_3"/>
</dbReference>
<sequence>MNRCRLIIPKKFVHPDDFVAEATVWQECMEDRTVYEREHRLPTIHGEYRWFLSRGIPIRDEDDQIECWYGTSTDIQELKDGETNLIEQRDKNCQSKRWKRSAV</sequence>
<dbReference type="EMBL" id="SJPJ01000001">
    <property type="protein sequence ID" value="TWT82294.1"/>
    <property type="molecule type" value="Genomic_DNA"/>
</dbReference>
<dbReference type="EC" id="2.7.13.3" evidence="2"/>
<comment type="caution">
    <text evidence="7">The sequence shown here is derived from an EMBL/GenBank/DDBJ whole genome shotgun (WGS) entry which is preliminary data.</text>
</comment>
<dbReference type="InterPro" id="IPR000700">
    <property type="entry name" value="PAS-assoc_C"/>
</dbReference>
<organism evidence="7 8">
    <name type="scientific">Novipirellula herctigrandis</name>
    <dbReference type="NCBI Taxonomy" id="2527986"/>
    <lineage>
        <taxon>Bacteria</taxon>
        <taxon>Pseudomonadati</taxon>
        <taxon>Planctomycetota</taxon>
        <taxon>Planctomycetia</taxon>
        <taxon>Pirellulales</taxon>
        <taxon>Pirellulaceae</taxon>
        <taxon>Novipirellula</taxon>
    </lineage>
</organism>
<accession>A0A5C5Z4X2</accession>